<feature type="transmembrane region" description="Helical" evidence="1">
    <location>
        <begin position="200"/>
        <end position="219"/>
    </location>
</feature>
<sequence length="348" mass="39649">MESRPATGRFRKFLPESKYGKSFLIITILESCIDIILEAIVIARLNLIHSLKISLDDITATRTPLVVYLGIFILAHLFQLYFALDALRHKNTIQLIGLCCFNFAFLVYAIIQVPEIREIELAKGIDSNSSTPAVILLIIPACIGTCQVAFVYLTWHLFKEFGWQIYKQIGADRKIKRVYLWYQIQLVLLVPSVSPLERVLTVIALPATLLLLVVGYYGVRKEIKSLYRIWEGRHDANSYENVFKSLTVFCDRQEFEYEEDDRKKKGAAERVYNEDEGMVDELGRRYDRTGSGTSLGLDKSTCKAGLEVSGIIHEQPQKLSTFKSNEINFDDPVGGYFSTNLDFNLHPS</sequence>
<organism evidence="2 3">
    <name type="scientific">Puccinia striiformis</name>
    <dbReference type="NCBI Taxonomy" id="27350"/>
    <lineage>
        <taxon>Eukaryota</taxon>
        <taxon>Fungi</taxon>
        <taxon>Dikarya</taxon>
        <taxon>Basidiomycota</taxon>
        <taxon>Pucciniomycotina</taxon>
        <taxon>Pucciniomycetes</taxon>
        <taxon>Pucciniales</taxon>
        <taxon>Pucciniaceae</taxon>
        <taxon>Puccinia</taxon>
    </lineage>
</organism>
<feature type="transmembrane region" description="Helical" evidence="1">
    <location>
        <begin position="133"/>
        <end position="158"/>
    </location>
</feature>
<feature type="transmembrane region" description="Helical" evidence="1">
    <location>
        <begin position="178"/>
        <end position="194"/>
    </location>
</feature>
<dbReference type="Proteomes" id="UP000239156">
    <property type="component" value="Unassembled WGS sequence"/>
</dbReference>
<dbReference type="EMBL" id="PKSL01000009">
    <property type="protein sequence ID" value="POW16063.1"/>
    <property type="molecule type" value="Genomic_DNA"/>
</dbReference>
<feature type="transmembrane region" description="Helical" evidence="1">
    <location>
        <begin position="65"/>
        <end position="83"/>
    </location>
</feature>
<feature type="transmembrane region" description="Helical" evidence="1">
    <location>
        <begin position="21"/>
        <end position="45"/>
    </location>
</feature>
<reference evidence="2" key="1">
    <citation type="submission" date="2017-12" db="EMBL/GenBank/DDBJ databases">
        <title>Gene loss provides genomic basis for host adaptation in cereal stripe rust fungi.</title>
        <authorList>
            <person name="Xia C."/>
        </authorList>
    </citation>
    <scope>NUCLEOTIDE SEQUENCE [LARGE SCALE GENOMIC DNA]</scope>
    <source>
        <strain evidence="2">93-210</strain>
    </source>
</reference>
<keyword evidence="1" id="KW-0812">Transmembrane</keyword>
<proteinExistence type="predicted"/>
<accession>A0A2S4W2P1</accession>
<name>A0A2S4W2P1_9BASI</name>
<dbReference type="VEuPathDB" id="FungiDB:PSTT_01600"/>
<evidence type="ECO:0000313" key="2">
    <source>
        <dbReference type="EMBL" id="POW16063.1"/>
    </source>
</evidence>
<dbReference type="GO" id="GO:0005794">
    <property type="term" value="C:Golgi apparatus"/>
    <property type="evidence" value="ECO:0007669"/>
    <property type="project" value="TreeGrafter"/>
</dbReference>
<dbReference type="PANTHER" id="PTHR34391:SF2">
    <property type="entry name" value="TRP C-TERMINAL DOMAIN-CONTAINING PROTEIN"/>
    <property type="match status" value="1"/>
</dbReference>
<evidence type="ECO:0000313" key="3">
    <source>
        <dbReference type="Proteomes" id="UP000239156"/>
    </source>
</evidence>
<keyword evidence="3" id="KW-1185">Reference proteome</keyword>
<evidence type="ECO:0000256" key="1">
    <source>
        <dbReference type="SAM" id="Phobius"/>
    </source>
</evidence>
<keyword evidence="1" id="KW-1133">Transmembrane helix</keyword>
<gene>
    <name evidence="2" type="ORF">PSTT_01600</name>
</gene>
<keyword evidence="1" id="KW-0472">Membrane</keyword>
<dbReference type="PANTHER" id="PTHR34391">
    <property type="entry name" value="UPF0658 GOLGI APPARATUS MEMBRANE PROTEIN C1952.10C-RELATED"/>
    <property type="match status" value="1"/>
</dbReference>
<dbReference type="AlphaFoldDB" id="A0A2S4W2P1"/>
<dbReference type="InterPro" id="IPR040410">
    <property type="entry name" value="UPF0658_Golgi"/>
</dbReference>
<comment type="caution">
    <text evidence="2">The sequence shown here is derived from an EMBL/GenBank/DDBJ whole genome shotgun (WGS) entry which is preliminary data.</text>
</comment>
<protein>
    <submittedName>
        <fullName evidence="2">Uncharacterized protein</fullName>
    </submittedName>
</protein>
<feature type="transmembrane region" description="Helical" evidence="1">
    <location>
        <begin position="95"/>
        <end position="113"/>
    </location>
</feature>